<dbReference type="EMBL" id="KZ821445">
    <property type="protein sequence ID" value="PYH39990.1"/>
    <property type="molecule type" value="Genomic_DNA"/>
</dbReference>
<dbReference type="OrthoDB" id="10264588at2759"/>
<dbReference type="PRINTS" id="PR00081">
    <property type="entry name" value="GDHRDH"/>
</dbReference>
<keyword evidence="2" id="KW-0521">NADP</keyword>
<dbReference type="Pfam" id="PF23189">
    <property type="entry name" value="UPF0261_C"/>
    <property type="match status" value="1"/>
</dbReference>
<comment type="similarity">
    <text evidence="1">Belongs to the short-chain dehydrogenases/reductases (SDR) family.</text>
</comment>
<dbReference type="Proteomes" id="UP000247647">
    <property type="component" value="Unassembled WGS sequence"/>
</dbReference>
<feature type="domain" description="UPF0261" evidence="6">
    <location>
        <begin position="206"/>
        <end position="401"/>
    </location>
</feature>
<name>A0A318Z8K2_ASPNB</name>
<evidence type="ECO:0000313" key="7">
    <source>
        <dbReference type="EMBL" id="PYH39990.1"/>
    </source>
</evidence>
<feature type="region of interest" description="Disordered" evidence="4">
    <location>
        <begin position="179"/>
        <end position="206"/>
    </location>
</feature>
<reference evidence="7" key="1">
    <citation type="submission" date="2016-12" db="EMBL/GenBank/DDBJ databases">
        <title>The genomes of Aspergillus section Nigri reveals drivers in fungal speciation.</title>
        <authorList>
            <consortium name="DOE Joint Genome Institute"/>
            <person name="Vesth T.C."/>
            <person name="Nybo J."/>
            <person name="Theobald S."/>
            <person name="Brandl J."/>
            <person name="Frisvad J.C."/>
            <person name="Nielsen K.F."/>
            <person name="Lyhne E.K."/>
            <person name="Kogle M.E."/>
            <person name="Kuo A."/>
            <person name="Riley R."/>
            <person name="Clum A."/>
            <person name="Nolan M."/>
            <person name="Lipzen A."/>
            <person name="Salamov A."/>
            <person name="Henrissat B."/>
            <person name="Wiebenga A."/>
            <person name="De Vries R.P."/>
            <person name="Grigoriev I.V."/>
            <person name="Mortensen U.H."/>
            <person name="Andersen M.R."/>
            <person name="Baker S.E."/>
        </authorList>
    </citation>
    <scope>NUCLEOTIDE SEQUENCE [LARGE SCALE GENOMIC DNA]</scope>
    <source>
        <strain evidence="7">CBS 115656</strain>
    </source>
</reference>
<sequence length="715" mass="76353">MPTILLLGTCDTKWSELLYLHSQLTSNPSISVLLMDVGRAATSSPLINIPHPSLDNKTIDYTQLPRNDYIQSITHVSTPTVADLYHNGKFHTILSIGGSCGTTIATTIMRDALPIGFPKLMVSTMASGDVGPYIQETDITMMYSVVDVAGTNSILNRILRNAAAAGTGMAISYHDQLHTSESNSTNGHAQNGLHKQNETKQETPKKTKIGITMFGVTTPAVTQIRTYLESHLPDACEIYVFHATGSGGKAMERLIREQQLDAVVDLTTSEIVDELAGGVLSAGPGRLDAAAERGIPQVVSVGACDMINFGTKDTIPERFSGRRIYEHNPTVTIVRTDEEENRRIGEFIVGKLGKAKCPGNVVVMLPTGGISMMDVPGNDFYDGMADEVLFGTVEKGLEGSGRIFNLGAAGAPMSTSTSINMSRSLEGKFAIVTGGSRGIGEAIAHNLASKGCSLLLNYTSDSSRARTESLCSALSTTHNITCIPVQADLSDPTPAISTILSAAKTHFTSPATGTLTIDILINNAGVSKDRFLNDPSSGPIDPGYFNWHYTINVLAPLLLTQACAEYLPRKPAHSGRIINILSISSSLGFTGQSVYGGTKAALEAMTRTWARELADVATVNAVNPGPVVGDMYFATGEEFWKQMQGFQDNAPLSKLQDGEEGLSEEQERLIREKMGGRRPAFTREIAGVVGMLCTEDGAWCTGSVVCANGGLKFTT</sequence>
<proteinExistence type="inferred from homology"/>
<dbReference type="InterPro" id="IPR036291">
    <property type="entry name" value="NAD(P)-bd_dom_sf"/>
</dbReference>
<keyword evidence="8" id="KW-1185">Reference proteome</keyword>
<dbReference type="InterPro" id="IPR056778">
    <property type="entry name" value="UPF0261_C"/>
</dbReference>
<evidence type="ECO:0000259" key="6">
    <source>
        <dbReference type="Pfam" id="PF23189"/>
    </source>
</evidence>
<dbReference type="RefSeq" id="XP_025485468.1">
    <property type="nucleotide sequence ID" value="XM_025626473.1"/>
</dbReference>
<evidence type="ECO:0000256" key="3">
    <source>
        <dbReference type="ARBA" id="ARBA00023002"/>
    </source>
</evidence>
<feature type="domain" description="UPF0261" evidence="5">
    <location>
        <begin position="2"/>
        <end position="174"/>
    </location>
</feature>
<evidence type="ECO:0000256" key="1">
    <source>
        <dbReference type="ARBA" id="ARBA00006484"/>
    </source>
</evidence>
<dbReference type="Pfam" id="PF00106">
    <property type="entry name" value="adh_short"/>
    <property type="match status" value="1"/>
</dbReference>
<dbReference type="Gene3D" id="3.40.50.12030">
    <property type="entry name" value="Uncharacterised protein family UPF0261, NC domain"/>
    <property type="match status" value="1"/>
</dbReference>
<dbReference type="InterPro" id="IPR002347">
    <property type="entry name" value="SDR_fam"/>
</dbReference>
<dbReference type="NCBIfam" id="NF002674">
    <property type="entry name" value="PRK02399.1-2"/>
    <property type="match status" value="1"/>
</dbReference>
<dbReference type="Pfam" id="PF06792">
    <property type="entry name" value="UPF0261"/>
    <property type="match status" value="1"/>
</dbReference>
<keyword evidence="3" id="KW-0560">Oxidoreductase</keyword>
<dbReference type="PRINTS" id="PR00080">
    <property type="entry name" value="SDRFAMILY"/>
</dbReference>
<dbReference type="FunFam" id="3.40.50.720:FF:000374">
    <property type="entry name" value="3-oxoacyl-(Acyl-carrier-protein) reductase"/>
    <property type="match status" value="1"/>
</dbReference>
<dbReference type="GO" id="GO:0044550">
    <property type="term" value="P:secondary metabolite biosynthetic process"/>
    <property type="evidence" value="ECO:0007669"/>
    <property type="project" value="UniProtKB-ARBA"/>
</dbReference>
<dbReference type="PROSITE" id="PS00061">
    <property type="entry name" value="ADH_SHORT"/>
    <property type="match status" value="1"/>
</dbReference>
<feature type="compositionally biased region" description="Polar residues" evidence="4">
    <location>
        <begin position="179"/>
        <end position="189"/>
    </location>
</feature>
<dbReference type="InterPro" id="IPR044122">
    <property type="entry name" value="UPF0261_N"/>
</dbReference>
<evidence type="ECO:0000256" key="4">
    <source>
        <dbReference type="SAM" id="MobiDB-lite"/>
    </source>
</evidence>
<evidence type="ECO:0000313" key="8">
    <source>
        <dbReference type="Proteomes" id="UP000247647"/>
    </source>
</evidence>
<dbReference type="Gene3D" id="3.40.50.12020">
    <property type="entry name" value="Uncharacterised protein family UPF0261, NN domain"/>
    <property type="match status" value="1"/>
</dbReference>
<dbReference type="PANTHER" id="PTHR31862:SF1">
    <property type="entry name" value="UPF0261 DOMAIN PROTEIN (AFU_ORTHOLOGUE AFUA_1G10120)"/>
    <property type="match status" value="1"/>
</dbReference>
<dbReference type="Gene3D" id="3.40.50.720">
    <property type="entry name" value="NAD(P)-binding Rossmann-like Domain"/>
    <property type="match status" value="1"/>
</dbReference>
<gene>
    <name evidence="7" type="ORF">BO87DRAFT_411896</name>
</gene>
<accession>A0A318Z8K2</accession>
<dbReference type="GeneID" id="37128929"/>
<dbReference type="PANTHER" id="PTHR31862">
    <property type="entry name" value="UPF0261 DOMAIN PROTEIN (AFU_ORTHOLOGUE AFUA_1G10120)"/>
    <property type="match status" value="1"/>
</dbReference>
<protein>
    <submittedName>
        <fullName evidence="7">UPF0261-domain-containing protein</fullName>
    </submittedName>
</protein>
<dbReference type="InterPro" id="IPR051353">
    <property type="entry name" value="Tobamovirus_resist_UPF0261"/>
</dbReference>
<dbReference type="CDD" id="cd15488">
    <property type="entry name" value="Tm-1-like"/>
    <property type="match status" value="1"/>
</dbReference>
<dbReference type="CDD" id="cd05233">
    <property type="entry name" value="SDR_c"/>
    <property type="match status" value="1"/>
</dbReference>
<dbReference type="GO" id="GO:0016491">
    <property type="term" value="F:oxidoreductase activity"/>
    <property type="evidence" value="ECO:0007669"/>
    <property type="project" value="UniProtKB-KW"/>
</dbReference>
<dbReference type="AlphaFoldDB" id="A0A318Z8K2"/>
<evidence type="ECO:0000256" key="2">
    <source>
        <dbReference type="ARBA" id="ARBA00022857"/>
    </source>
</evidence>
<dbReference type="InterPro" id="IPR020904">
    <property type="entry name" value="Sc_DH/Rdtase_CS"/>
</dbReference>
<evidence type="ECO:0000259" key="5">
    <source>
        <dbReference type="Pfam" id="PF06792"/>
    </source>
</evidence>
<dbReference type="SUPFAM" id="SSF51735">
    <property type="entry name" value="NAD(P)-binding Rossmann-fold domains"/>
    <property type="match status" value="1"/>
</dbReference>
<organism evidence="7 8">
    <name type="scientific">Aspergillus neoniger (strain CBS 115656)</name>
    <dbReference type="NCBI Taxonomy" id="1448310"/>
    <lineage>
        <taxon>Eukaryota</taxon>
        <taxon>Fungi</taxon>
        <taxon>Dikarya</taxon>
        <taxon>Ascomycota</taxon>
        <taxon>Pezizomycotina</taxon>
        <taxon>Eurotiomycetes</taxon>
        <taxon>Eurotiomycetidae</taxon>
        <taxon>Eurotiales</taxon>
        <taxon>Aspergillaceae</taxon>
        <taxon>Aspergillus</taxon>
        <taxon>Aspergillus subgen. Circumdati</taxon>
    </lineage>
</organism>
<feature type="compositionally biased region" description="Basic and acidic residues" evidence="4">
    <location>
        <begin position="195"/>
        <end position="205"/>
    </location>
</feature>